<evidence type="ECO:0000259" key="1">
    <source>
        <dbReference type="Pfam" id="PF07727"/>
    </source>
</evidence>
<dbReference type="OrthoDB" id="6768764at2759"/>
<sequence length="149" mass="17431">MDKSLSQKPESMNNTDEKVLKLNKSLYGWKKSPRYWNKRFDSSMIQQNFIHLSLVVCEITEKPQNICLPLCGTDKQEVKKLKSSLKSTFKMTDMEKITNYVGININQTEGTKEINQMAYLEEILKRFRMYDCKPAPTSLKRNTRILLEA</sequence>
<gene>
    <name evidence="2" type="ORF">ILUMI_18829</name>
</gene>
<dbReference type="EMBL" id="VTPC01083973">
    <property type="protein sequence ID" value="KAF2887343.1"/>
    <property type="molecule type" value="Genomic_DNA"/>
</dbReference>
<evidence type="ECO:0000313" key="2">
    <source>
        <dbReference type="EMBL" id="KAF2887343.1"/>
    </source>
</evidence>
<comment type="caution">
    <text evidence="2">The sequence shown here is derived from an EMBL/GenBank/DDBJ whole genome shotgun (WGS) entry which is preliminary data.</text>
</comment>
<dbReference type="Pfam" id="PF07727">
    <property type="entry name" value="RVT_2"/>
    <property type="match status" value="1"/>
</dbReference>
<feature type="domain" description="Reverse transcriptase Ty1/copia-type" evidence="1">
    <location>
        <begin position="12"/>
        <end position="137"/>
    </location>
</feature>
<dbReference type="Proteomes" id="UP000801492">
    <property type="component" value="Unassembled WGS sequence"/>
</dbReference>
<accession>A0A8K0CMU6</accession>
<evidence type="ECO:0000313" key="3">
    <source>
        <dbReference type="Proteomes" id="UP000801492"/>
    </source>
</evidence>
<organism evidence="2 3">
    <name type="scientific">Ignelater luminosus</name>
    <name type="common">Cucubano</name>
    <name type="synonym">Pyrophorus luminosus</name>
    <dbReference type="NCBI Taxonomy" id="2038154"/>
    <lineage>
        <taxon>Eukaryota</taxon>
        <taxon>Metazoa</taxon>
        <taxon>Ecdysozoa</taxon>
        <taxon>Arthropoda</taxon>
        <taxon>Hexapoda</taxon>
        <taxon>Insecta</taxon>
        <taxon>Pterygota</taxon>
        <taxon>Neoptera</taxon>
        <taxon>Endopterygota</taxon>
        <taxon>Coleoptera</taxon>
        <taxon>Polyphaga</taxon>
        <taxon>Elateriformia</taxon>
        <taxon>Elateroidea</taxon>
        <taxon>Elateridae</taxon>
        <taxon>Agrypninae</taxon>
        <taxon>Pyrophorini</taxon>
        <taxon>Ignelater</taxon>
    </lineage>
</organism>
<protein>
    <recommendedName>
        <fullName evidence="1">Reverse transcriptase Ty1/copia-type domain-containing protein</fullName>
    </recommendedName>
</protein>
<reference evidence="2" key="1">
    <citation type="submission" date="2019-08" db="EMBL/GenBank/DDBJ databases">
        <title>The genome of the North American firefly Photinus pyralis.</title>
        <authorList>
            <consortium name="Photinus pyralis genome working group"/>
            <person name="Fallon T.R."/>
            <person name="Sander Lower S.E."/>
            <person name="Weng J.-K."/>
        </authorList>
    </citation>
    <scope>NUCLEOTIDE SEQUENCE</scope>
    <source>
        <strain evidence="2">TRF0915ILg1</strain>
        <tissue evidence="2">Whole body</tissue>
    </source>
</reference>
<proteinExistence type="predicted"/>
<dbReference type="AlphaFoldDB" id="A0A8K0CMU6"/>
<dbReference type="InterPro" id="IPR013103">
    <property type="entry name" value="RVT_2"/>
</dbReference>
<keyword evidence="3" id="KW-1185">Reference proteome</keyword>
<name>A0A8K0CMU6_IGNLU</name>